<evidence type="ECO:0000256" key="4">
    <source>
        <dbReference type="ARBA" id="ARBA00022723"/>
    </source>
</evidence>
<dbReference type="SUPFAM" id="SSF55920">
    <property type="entry name" value="Creatinase/aminopeptidase"/>
    <property type="match status" value="1"/>
</dbReference>
<evidence type="ECO:0000313" key="9">
    <source>
        <dbReference type="EMBL" id="TCL32738.1"/>
    </source>
</evidence>
<dbReference type="GO" id="GO:0004239">
    <property type="term" value="F:initiator methionyl aminopeptidase activity"/>
    <property type="evidence" value="ECO:0007669"/>
    <property type="project" value="UniProtKB-UniRule"/>
</dbReference>
<evidence type="ECO:0000259" key="8">
    <source>
        <dbReference type="Pfam" id="PF00557"/>
    </source>
</evidence>
<evidence type="ECO:0000256" key="2">
    <source>
        <dbReference type="ARBA" id="ARBA00022438"/>
    </source>
</evidence>
<feature type="binding site" evidence="6">
    <location>
        <position position="105"/>
    </location>
    <ligand>
        <name>a divalent metal cation</name>
        <dbReference type="ChEBI" id="CHEBI:60240"/>
        <label>1</label>
    </ligand>
</feature>
<keyword evidence="4 6" id="KW-0479">Metal-binding</keyword>
<comment type="subunit">
    <text evidence="6">Monomer.</text>
</comment>
<feature type="binding site" evidence="6">
    <location>
        <position position="168"/>
    </location>
    <ligand>
        <name>a divalent metal cation</name>
        <dbReference type="ChEBI" id="CHEBI:60240"/>
        <label>2</label>
        <note>catalytic</note>
    </ligand>
</feature>
<proteinExistence type="inferred from homology"/>
<gene>
    <name evidence="6" type="primary">map</name>
    <name evidence="9" type="ORF">EV210_12059</name>
</gene>
<dbReference type="PRINTS" id="PR00599">
    <property type="entry name" value="MAPEPTIDASE"/>
</dbReference>
<comment type="cofactor">
    <cofactor evidence="6">
        <name>Co(2+)</name>
        <dbReference type="ChEBI" id="CHEBI:48828"/>
    </cofactor>
    <cofactor evidence="6">
        <name>Zn(2+)</name>
        <dbReference type="ChEBI" id="CHEBI:29105"/>
    </cofactor>
    <cofactor evidence="6">
        <name>Mn(2+)</name>
        <dbReference type="ChEBI" id="CHEBI:29035"/>
    </cofactor>
    <cofactor evidence="6">
        <name>Fe(2+)</name>
        <dbReference type="ChEBI" id="CHEBI:29033"/>
    </cofactor>
    <text evidence="6">Binds 2 divalent metal cations per subunit. Has a high-affinity and a low affinity metal-binding site. The true nature of the physiological cofactor is under debate. The enzyme is active with cobalt, zinc, manganese or divalent iron ions. Most likely, methionine aminopeptidases function as mononuclear Fe(2+)-metalloproteases under physiological conditions, and the catalytically relevant metal-binding site has been assigned to the histidine-containing high-affinity site.</text>
</comment>
<dbReference type="GO" id="GO:0006508">
    <property type="term" value="P:proteolysis"/>
    <property type="evidence" value="ECO:0007669"/>
    <property type="project" value="UniProtKB-KW"/>
</dbReference>
<keyword evidence="10" id="KW-1185">Reference proteome</keyword>
<dbReference type="Proteomes" id="UP000295063">
    <property type="component" value="Unassembled WGS sequence"/>
</dbReference>
<feature type="binding site" evidence="6">
    <location>
        <position position="201"/>
    </location>
    <ligand>
        <name>a divalent metal cation</name>
        <dbReference type="ChEBI" id="CHEBI:60240"/>
        <label>2</label>
        <note>catalytic</note>
    </ligand>
</feature>
<dbReference type="GO" id="GO:0046872">
    <property type="term" value="F:metal ion binding"/>
    <property type="evidence" value="ECO:0007669"/>
    <property type="project" value="UniProtKB-UniRule"/>
</dbReference>
<dbReference type="InterPro" id="IPR002467">
    <property type="entry name" value="Pept_M24A_MAP1"/>
</dbReference>
<feature type="domain" description="Peptidase M24" evidence="8">
    <location>
        <begin position="12"/>
        <end position="238"/>
    </location>
</feature>
<dbReference type="AlphaFoldDB" id="A0A4R1PN41"/>
<keyword evidence="3 6" id="KW-0645">Protease</keyword>
<accession>A0A4R1PN41</accession>
<dbReference type="PANTHER" id="PTHR43330">
    <property type="entry name" value="METHIONINE AMINOPEPTIDASE"/>
    <property type="match status" value="1"/>
</dbReference>
<feature type="binding site" evidence="6">
    <location>
        <position position="105"/>
    </location>
    <ligand>
        <name>a divalent metal cation</name>
        <dbReference type="ChEBI" id="CHEBI:60240"/>
        <label>2</label>
        <note>catalytic</note>
    </ligand>
</feature>
<dbReference type="GO" id="GO:0070006">
    <property type="term" value="F:metalloaminopeptidase activity"/>
    <property type="evidence" value="ECO:0007669"/>
    <property type="project" value="UniProtKB-UniRule"/>
</dbReference>
<dbReference type="RefSeq" id="WP_132083326.1">
    <property type="nucleotide sequence ID" value="NZ_DAMAKO010000006.1"/>
</dbReference>
<dbReference type="CDD" id="cd01086">
    <property type="entry name" value="MetAP1"/>
    <property type="match status" value="1"/>
</dbReference>
<dbReference type="NCBIfam" id="TIGR00500">
    <property type="entry name" value="met_pdase_I"/>
    <property type="match status" value="1"/>
</dbReference>
<keyword evidence="2 6" id="KW-0031">Aminopeptidase</keyword>
<dbReference type="HAMAP" id="MF_01974">
    <property type="entry name" value="MetAP_1"/>
    <property type="match status" value="1"/>
</dbReference>
<evidence type="ECO:0000256" key="6">
    <source>
        <dbReference type="HAMAP-Rule" id="MF_01974"/>
    </source>
</evidence>
<evidence type="ECO:0000256" key="5">
    <source>
        <dbReference type="ARBA" id="ARBA00022801"/>
    </source>
</evidence>
<name>A0A4R1PN41_9FIRM</name>
<dbReference type="InterPro" id="IPR000994">
    <property type="entry name" value="Pept_M24"/>
</dbReference>
<comment type="similarity">
    <text evidence="6">Belongs to the peptidase M24A family. Methionine aminopeptidase type 1 subfamily.</text>
</comment>
<dbReference type="InterPro" id="IPR001714">
    <property type="entry name" value="Pept_M24_MAP"/>
</dbReference>
<dbReference type="InterPro" id="IPR036005">
    <property type="entry name" value="Creatinase/aminopeptidase-like"/>
</dbReference>
<feature type="binding site" evidence="6">
    <location>
        <position position="77"/>
    </location>
    <ligand>
        <name>substrate</name>
    </ligand>
</feature>
<evidence type="ECO:0000256" key="7">
    <source>
        <dbReference type="RuleBase" id="RU003653"/>
    </source>
</evidence>
<dbReference type="EMBL" id="SLUI01000020">
    <property type="protein sequence ID" value="TCL32738.1"/>
    <property type="molecule type" value="Genomic_DNA"/>
</dbReference>
<sequence length="248" mass="26900">MIIFKSARELAIMREAGLIVAECHALLGEKIKAGVSTLELDELVESYIRKKGAIPSFKGHHGFPASICASVNDVICHGIPNEQPLNEGDVITIDIGAKVNGYHGDSAWSYAVGQVSPQIEKLMRVTKECLFLGIDQAQPGKRIGDIGHAIQTYAESLKYGVVRDFCGHGVGRELWEDPEIPHYGHAGKGPAIKKGMTIAIEPMITMGRWQAKTDSDGWTARTVDGSICVQYEHTLAVTPEGPVILTQL</sequence>
<protein>
    <recommendedName>
        <fullName evidence="6 7">Methionine aminopeptidase</fullName>
        <shortName evidence="6">MAP</shortName>
        <shortName evidence="6">MetAP</shortName>
        <ecNumber evidence="6 7">3.4.11.18</ecNumber>
    </recommendedName>
    <alternativeName>
        <fullName evidence="6">Peptidase M</fullName>
    </alternativeName>
</protein>
<dbReference type="EC" id="3.4.11.18" evidence="6 7"/>
<dbReference type="OrthoDB" id="9802055at2"/>
<comment type="function">
    <text evidence="1 6">Removes the N-terminal methionine from nascent proteins. The N-terminal methionine is often cleaved when the second residue in the primary sequence is small and uncharged (Met-Ala-, Cys, Gly, Pro, Ser, Thr, or Val). Requires deformylation of the N(alpha)-formylated initiator methionine before it can be hydrolyzed.</text>
</comment>
<feature type="binding site" evidence="6">
    <location>
        <position position="232"/>
    </location>
    <ligand>
        <name>a divalent metal cation</name>
        <dbReference type="ChEBI" id="CHEBI:60240"/>
        <label>1</label>
    </ligand>
</feature>
<dbReference type="GO" id="GO:0005829">
    <property type="term" value="C:cytosol"/>
    <property type="evidence" value="ECO:0007669"/>
    <property type="project" value="TreeGrafter"/>
</dbReference>
<evidence type="ECO:0000256" key="3">
    <source>
        <dbReference type="ARBA" id="ARBA00022670"/>
    </source>
</evidence>
<dbReference type="PANTHER" id="PTHR43330:SF17">
    <property type="entry name" value="METHIONINE AMINOPEPTIDASE"/>
    <property type="match status" value="1"/>
</dbReference>
<dbReference type="Pfam" id="PF00557">
    <property type="entry name" value="Peptidase_M24"/>
    <property type="match status" value="1"/>
</dbReference>
<feature type="binding site" evidence="6">
    <location>
        <position position="94"/>
    </location>
    <ligand>
        <name>a divalent metal cation</name>
        <dbReference type="ChEBI" id="CHEBI:60240"/>
        <label>1</label>
    </ligand>
</feature>
<dbReference type="Gene3D" id="3.90.230.10">
    <property type="entry name" value="Creatinase/methionine aminopeptidase superfamily"/>
    <property type="match status" value="1"/>
</dbReference>
<comment type="caution">
    <text evidence="9">The sequence shown here is derived from an EMBL/GenBank/DDBJ whole genome shotgun (WGS) entry which is preliminary data.</text>
</comment>
<evidence type="ECO:0000313" key="10">
    <source>
        <dbReference type="Proteomes" id="UP000295063"/>
    </source>
</evidence>
<evidence type="ECO:0000256" key="1">
    <source>
        <dbReference type="ARBA" id="ARBA00002521"/>
    </source>
</evidence>
<comment type="caution">
    <text evidence="6">Lacks conserved residue(s) required for the propagation of feature annotation.</text>
</comment>
<feature type="binding site" evidence="6">
    <location>
        <position position="232"/>
    </location>
    <ligand>
        <name>a divalent metal cation</name>
        <dbReference type="ChEBI" id="CHEBI:60240"/>
        <label>2</label>
        <note>catalytic</note>
    </ligand>
</feature>
<keyword evidence="5 6" id="KW-0378">Hydrolase</keyword>
<reference evidence="9 10" key="1">
    <citation type="submission" date="2019-03" db="EMBL/GenBank/DDBJ databases">
        <title>Genomic Encyclopedia of Type Strains, Phase IV (KMG-IV): sequencing the most valuable type-strain genomes for metagenomic binning, comparative biology and taxonomic classification.</title>
        <authorList>
            <person name="Goeker M."/>
        </authorList>
    </citation>
    <scope>NUCLEOTIDE SEQUENCE [LARGE SCALE GENOMIC DNA]</scope>
    <source>
        <strain evidence="9 10">DSM 15969</strain>
    </source>
</reference>
<organism evidence="9 10">
    <name type="scientific">Anaerospora hongkongensis</name>
    <dbReference type="NCBI Taxonomy" id="244830"/>
    <lineage>
        <taxon>Bacteria</taxon>
        <taxon>Bacillati</taxon>
        <taxon>Bacillota</taxon>
        <taxon>Negativicutes</taxon>
        <taxon>Selenomonadales</taxon>
        <taxon>Sporomusaceae</taxon>
        <taxon>Anaerospora</taxon>
    </lineage>
</organism>
<comment type="catalytic activity">
    <reaction evidence="6 7">
        <text>Release of N-terminal amino acids, preferentially methionine, from peptides and arylamides.</text>
        <dbReference type="EC" id="3.4.11.18"/>
    </reaction>
</comment>